<gene>
    <name evidence="1" type="ORF">Pmani_014409</name>
</gene>
<organism evidence="1 2">
    <name type="scientific">Petrolisthes manimaculis</name>
    <dbReference type="NCBI Taxonomy" id="1843537"/>
    <lineage>
        <taxon>Eukaryota</taxon>
        <taxon>Metazoa</taxon>
        <taxon>Ecdysozoa</taxon>
        <taxon>Arthropoda</taxon>
        <taxon>Crustacea</taxon>
        <taxon>Multicrustacea</taxon>
        <taxon>Malacostraca</taxon>
        <taxon>Eumalacostraca</taxon>
        <taxon>Eucarida</taxon>
        <taxon>Decapoda</taxon>
        <taxon>Pleocyemata</taxon>
        <taxon>Anomura</taxon>
        <taxon>Galatheoidea</taxon>
        <taxon>Porcellanidae</taxon>
        <taxon>Petrolisthes</taxon>
    </lineage>
</organism>
<comment type="caution">
    <text evidence="1">The sequence shown here is derived from an EMBL/GenBank/DDBJ whole genome shotgun (WGS) entry which is preliminary data.</text>
</comment>
<protein>
    <submittedName>
        <fullName evidence="1">Uncharacterized protein</fullName>
    </submittedName>
</protein>
<dbReference type="AlphaFoldDB" id="A0AAE1UCM2"/>
<proteinExistence type="predicted"/>
<keyword evidence="2" id="KW-1185">Reference proteome</keyword>
<evidence type="ECO:0000313" key="2">
    <source>
        <dbReference type="Proteomes" id="UP001292094"/>
    </source>
</evidence>
<evidence type="ECO:0000313" key="1">
    <source>
        <dbReference type="EMBL" id="KAK4314255.1"/>
    </source>
</evidence>
<dbReference type="EMBL" id="JAWZYT010001232">
    <property type="protein sequence ID" value="KAK4314255.1"/>
    <property type="molecule type" value="Genomic_DNA"/>
</dbReference>
<reference evidence="1" key="1">
    <citation type="submission" date="2023-11" db="EMBL/GenBank/DDBJ databases">
        <title>Genome assemblies of two species of porcelain crab, Petrolisthes cinctipes and Petrolisthes manimaculis (Anomura: Porcellanidae).</title>
        <authorList>
            <person name="Angst P."/>
        </authorList>
    </citation>
    <scope>NUCLEOTIDE SEQUENCE</scope>
    <source>
        <strain evidence="1">PB745_02</strain>
        <tissue evidence="1">Gill</tissue>
    </source>
</reference>
<accession>A0AAE1UCM2</accession>
<name>A0AAE1UCM2_9EUCA</name>
<sequence>MRPSRYKVISWETNYLACLGRLNLAEPIPLQVRTQPISFNQVARLCLEHEAVGSSKNSSSLAGDLHQEGLSPSGAMFTSPPHVSLARQLKWFTGACPCRHLTTLLPVLSHYLTTPYLNRYLYPTTTWEMQHVMIPV</sequence>
<dbReference type="Proteomes" id="UP001292094">
    <property type="component" value="Unassembled WGS sequence"/>
</dbReference>